<dbReference type="SUPFAM" id="SSF49464">
    <property type="entry name" value="Carboxypeptidase regulatory domain-like"/>
    <property type="match status" value="1"/>
</dbReference>
<comment type="caution">
    <text evidence="6">The sequence shown here is derived from an EMBL/GenBank/DDBJ whole genome shotgun (WGS) entry which is preliminary data.</text>
</comment>
<keyword evidence="4" id="KW-0732">Signal</keyword>
<sequence length="814" mass="91638">MKTSSSFIAAFVLLCSNVIAQSPSKGKITGDVKESATKPLPFATVLLLNAKDSTLAKGAISSESGTYEFENISLGRYLISATMVGFQKSFSAPFELKEGQLSLKVPSLIVAENTQTLQEVKVVSKKPFVEQQVDRMVVNVENNIGSAGGTALEVLEKAPGVTIDRQNDRLQFKGRQGVMVMIDGKLQQISMQDLMNMLQSMPSDNVEKIELISNPPAKYDAAGNTGLINIVLKKNKNFGTNGNYTLGAGYGRYEKLNGSLGLNYRNAKYNAFGNVSVFHGRFQNTQDIDRTIAFQDQVTYMDQNSPRVGNPQNVSFRGGVDFFVTKKTTIGVLATGFLNQFKMNGVSRTDFRDKNQTLTSRFETDTYNHNRLDNYTANVNLKHDLGKGRELTADADYSIFNGNSGNDLRTTYFSPSDEITSKDVFRNIMPSNIQIAGAKIDYIHPLKKGKIETGAKSSFVNTDNDMRFETQVDNVWTLDPTRSNQFIYKENINAAYLNYSTSLNKKTQVQLGFRAEHTHSQGNSVTLNNVVDRNYVNLFPSVFVSRSLDTNNVLNVSYSRRIDRPNYRNLNPFQFFLDPYTFQQGNPNLRPQFTNSFQITHVFKGAFSTSLGYSRINDVIADQIPKQIASENKTYVTTENLDHQDSYNLTFSIPVTVKKWWTMQNNISAFYNRYRSFYYGADLDLGQFGATVFMTNNFTLPKGYTAELSGFWNSPTQYNLLQAKAQGQISAGFAKSLWNRKASLRVNVNDIFFLNRFAGTVKYQDLNFKVYSRWESRQVRVSFTYRFGNQNVKAARQRSTSTDDIRNRANSGQN</sequence>
<evidence type="ECO:0000259" key="5">
    <source>
        <dbReference type="Pfam" id="PF14905"/>
    </source>
</evidence>
<dbReference type="PANTHER" id="PTHR40980">
    <property type="entry name" value="PLUG DOMAIN-CONTAINING PROTEIN"/>
    <property type="match status" value="1"/>
</dbReference>
<dbReference type="Pfam" id="PF14905">
    <property type="entry name" value="OMP_b-brl_3"/>
    <property type="match status" value="1"/>
</dbReference>
<gene>
    <name evidence="6" type="ORF">FHS57_002059</name>
</gene>
<evidence type="ECO:0000313" key="7">
    <source>
        <dbReference type="Proteomes" id="UP000541352"/>
    </source>
</evidence>
<evidence type="ECO:0000256" key="3">
    <source>
        <dbReference type="ARBA" id="ARBA00023237"/>
    </source>
</evidence>
<dbReference type="InterPro" id="IPR037066">
    <property type="entry name" value="Plug_dom_sf"/>
</dbReference>
<evidence type="ECO:0000256" key="4">
    <source>
        <dbReference type="SAM" id="SignalP"/>
    </source>
</evidence>
<organism evidence="6 7">
    <name type="scientific">Runella defluvii</name>
    <dbReference type="NCBI Taxonomy" id="370973"/>
    <lineage>
        <taxon>Bacteria</taxon>
        <taxon>Pseudomonadati</taxon>
        <taxon>Bacteroidota</taxon>
        <taxon>Cytophagia</taxon>
        <taxon>Cytophagales</taxon>
        <taxon>Spirosomataceae</taxon>
        <taxon>Runella</taxon>
    </lineage>
</organism>
<dbReference type="InterPro" id="IPR008969">
    <property type="entry name" value="CarboxyPept-like_regulatory"/>
</dbReference>
<dbReference type="Gene3D" id="2.170.130.10">
    <property type="entry name" value="TonB-dependent receptor, plug domain"/>
    <property type="match status" value="1"/>
</dbReference>
<protein>
    <recommendedName>
        <fullName evidence="5">Outer membrane protein beta-barrel domain-containing protein</fullName>
    </recommendedName>
</protein>
<feature type="chain" id="PRO_5031111848" description="Outer membrane protein beta-barrel domain-containing protein" evidence="4">
    <location>
        <begin position="21"/>
        <end position="814"/>
    </location>
</feature>
<dbReference type="Pfam" id="PF13620">
    <property type="entry name" value="CarboxypepD_reg"/>
    <property type="match status" value="1"/>
</dbReference>
<keyword evidence="2" id="KW-0472">Membrane</keyword>
<dbReference type="Proteomes" id="UP000541352">
    <property type="component" value="Unassembled WGS sequence"/>
</dbReference>
<dbReference type="AlphaFoldDB" id="A0A7W5ZLR6"/>
<accession>A0A7W5ZLR6</accession>
<feature type="domain" description="Outer membrane protein beta-barrel" evidence="5">
    <location>
        <begin position="387"/>
        <end position="785"/>
    </location>
</feature>
<dbReference type="EMBL" id="JACIBY010000003">
    <property type="protein sequence ID" value="MBB3838062.1"/>
    <property type="molecule type" value="Genomic_DNA"/>
</dbReference>
<dbReference type="InterPro" id="IPR036942">
    <property type="entry name" value="Beta-barrel_TonB_sf"/>
</dbReference>
<dbReference type="RefSeq" id="WP_183973108.1">
    <property type="nucleotide sequence ID" value="NZ_JACIBY010000003.1"/>
</dbReference>
<keyword evidence="7" id="KW-1185">Reference proteome</keyword>
<proteinExistence type="predicted"/>
<evidence type="ECO:0000256" key="2">
    <source>
        <dbReference type="ARBA" id="ARBA00023136"/>
    </source>
</evidence>
<evidence type="ECO:0000313" key="6">
    <source>
        <dbReference type="EMBL" id="MBB3838062.1"/>
    </source>
</evidence>
<dbReference type="InterPro" id="IPR041700">
    <property type="entry name" value="OMP_b-brl_3"/>
</dbReference>
<reference evidence="6 7" key="1">
    <citation type="submission" date="2020-08" db="EMBL/GenBank/DDBJ databases">
        <title>Genomic Encyclopedia of Type Strains, Phase IV (KMG-IV): sequencing the most valuable type-strain genomes for metagenomic binning, comparative biology and taxonomic classification.</title>
        <authorList>
            <person name="Goeker M."/>
        </authorList>
    </citation>
    <scope>NUCLEOTIDE SEQUENCE [LARGE SCALE GENOMIC DNA]</scope>
    <source>
        <strain evidence="6 7">DSM 17976</strain>
    </source>
</reference>
<dbReference type="PANTHER" id="PTHR40980:SF4">
    <property type="entry name" value="TONB-DEPENDENT RECEPTOR-LIKE BETA-BARREL DOMAIN-CONTAINING PROTEIN"/>
    <property type="match status" value="1"/>
</dbReference>
<comment type="subcellular location">
    <subcellularLocation>
        <location evidence="1">Cell outer membrane</location>
    </subcellularLocation>
</comment>
<dbReference type="Gene3D" id="2.40.170.20">
    <property type="entry name" value="TonB-dependent receptor, beta-barrel domain"/>
    <property type="match status" value="1"/>
</dbReference>
<dbReference type="SUPFAM" id="SSF56935">
    <property type="entry name" value="Porins"/>
    <property type="match status" value="1"/>
</dbReference>
<name>A0A7W5ZLR6_9BACT</name>
<evidence type="ECO:0000256" key="1">
    <source>
        <dbReference type="ARBA" id="ARBA00004442"/>
    </source>
</evidence>
<feature type="signal peptide" evidence="4">
    <location>
        <begin position="1"/>
        <end position="20"/>
    </location>
</feature>
<keyword evidence="3" id="KW-0998">Cell outer membrane</keyword>
<dbReference type="GO" id="GO:0009279">
    <property type="term" value="C:cell outer membrane"/>
    <property type="evidence" value="ECO:0007669"/>
    <property type="project" value="UniProtKB-SubCell"/>
</dbReference>